<evidence type="ECO:0000259" key="1">
    <source>
        <dbReference type="PROSITE" id="PS50006"/>
    </source>
</evidence>
<dbReference type="Pfam" id="PF00498">
    <property type="entry name" value="FHA"/>
    <property type="match status" value="1"/>
</dbReference>
<evidence type="ECO:0000313" key="2">
    <source>
        <dbReference type="EMBL" id="MBB1162113.1"/>
    </source>
</evidence>
<dbReference type="CDD" id="cd00060">
    <property type="entry name" value="FHA"/>
    <property type="match status" value="1"/>
</dbReference>
<organism evidence="2 3">
    <name type="scientific">Aquariibacter albus</name>
    <dbReference type="NCBI Taxonomy" id="2759899"/>
    <lineage>
        <taxon>Bacteria</taxon>
        <taxon>Pseudomonadati</taxon>
        <taxon>Pseudomonadota</taxon>
        <taxon>Betaproteobacteria</taxon>
        <taxon>Burkholderiales</taxon>
        <taxon>Sphaerotilaceae</taxon>
        <taxon>Aquariibacter</taxon>
    </lineage>
</organism>
<proteinExistence type="predicted"/>
<dbReference type="InterPro" id="IPR008984">
    <property type="entry name" value="SMAD_FHA_dom_sf"/>
</dbReference>
<dbReference type="EMBL" id="JACIVI010000002">
    <property type="protein sequence ID" value="MBB1162113.1"/>
    <property type="molecule type" value="Genomic_DNA"/>
</dbReference>
<dbReference type="AlphaFoldDB" id="A0A839HJE3"/>
<dbReference type="PANTHER" id="PTHR23308">
    <property type="entry name" value="NUCLEAR INHIBITOR OF PROTEIN PHOSPHATASE-1"/>
    <property type="match status" value="1"/>
</dbReference>
<dbReference type="SUPFAM" id="SSF49879">
    <property type="entry name" value="SMAD/FHA domain"/>
    <property type="match status" value="2"/>
</dbReference>
<accession>A0A839HJE3</accession>
<dbReference type="InterPro" id="IPR000253">
    <property type="entry name" value="FHA_dom"/>
</dbReference>
<dbReference type="RefSeq" id="WP_182663696.1">
    <property type="nucleotide sequence ID" value="NZ_JACIVI010000002.1"/>
</dbReference>
<gene>
    <name evidence="2" type="ORF">H4F90_08980</name>
</gene>
<dbReference type="PROSITE" id="PS50006">
    <property type="entry name" value="FHA_DOMAIN"/>
    <property type="match status" value="1"/>
</dbReference>
<evidence type="ECO:0000313" key="3">
    <source>
        <dbReference type="Proteomes" id="UP000586093"/>
    </source>
</evidence>
<dbReference type="Proteomes" id="UP000586093">
    <property type="component" value="Unassembled WGS sequence"/>
</dbReference>
<protein>
    <submittedName>
        <fullName evidence="2">FHA domain-containing protein</fullName>
    </submittedName>
</protein>
<sequence length="219" mass="23293">MNKLIVSLDGLVIKEVALTKDRTRLGRRPHNDIVIDNLAVSGEHAVLQQTGEGFVIEDLNSTNGTYINGKAIRRQVLIHGDVVEIGKYRLRFLAAEAIDYETTVTLRGQPYTRSGEGLPALTVPGQATAVGVLQASIRVLNGASAGREVALSKVVTTLGKPGVQVASITKRPGGYLLAHIEGAARPKVNGEAVWGEPVHLSSGDLIELGGTQMQFLLEG</sequence>
<feature type="domain" description="FHA" evidence="1">
    <location>
        <begin position="23"/>
        <end position="72"/>
    </location>
</feature>
<dbReference type="SMART" id="SM00240">
    <property type="entry name" value="FHA"/>
    <property type="match status" value="1"/>
</dbReference>
<reference evidence="2 3" key="1">
    <citation type="submission" date="2020-08" db="EMBL/GenBank/DDBJ databases">
        <title>Aquariorum lacteus gen. nov., sp. nov., a new member of the family Comamonadaceae, isolated from freshwater aquarium.</title>
        <authorList>
            <person name="Chun S.-J."/>
        </authorList>
    </citation>
    <scope>NUCLEOTIDE SEQUENCE [LARGE SCALE GENOMIC DNA]</scope>
    <source>
        <strain evidence="2 3">SJAQ100</strain>
    </source>
</reference>
<dbReference type="Gene3D" id="2.60.200.20">
    <property type="match status" value="1"/>
</dbReference>
<comment type="caution">
    <text evidence="2">The sequence shown here is derived from an EMBL/GenBank/DDBJ whole genome shotgun (WGS) entry which is preliminary data.</text>
</comment>
<name>A0A839HJE3_9BURK</name>
<dbReference type="InterPro" id="IPR050923">
    <property type="entry name" value="Cell_Proc_Reg/RNA_Proc"/>
</dbReference>
<keyword evidence="3" id="KW-1185">Reference proteome</keyword>